<gene>
    <name evidence="6" type="ORF">AAG570_003943</name>
</gene>
<dbReference type="EMBL" id="JBFDAA010000015">
    <property type="protein sequence ID" value="KAL1117628.1"/>
    <property type="molecule type" value="Genomic_DNA"/>
</dbReference>
<proteinExistence type="inferred from homology"/>
<evidence type="ECO:0000256" key="4">
    <source>
        <dbReference type="RuleBase" id="RU004262"/>
    </source>
</evidence>
<dbReference type="PRINTS" id="PR00821">
    <property type="entry name" value="TAGLIPASE"/>
</dbReference>
<dbReference type="Proteomes" id="UP001558652">
    <property type="component" value="Unassembled WGS sequence"/>
</dbReference>
<dbReference type="InterPro" id="IPR029058">
    <property type="entry name" value="AB_hydrolase_fold"/>
</dbReference>
<dbReference type="InterPro" id="IPR013818">
    <property type="entry name" value="Lipase"/>
</dbReference>
<evidence type="ECO:0000256" key="2">
    <source>
        <dbReference type="ARBA" id="ARBA00010701"/>
    </source>
</evidence>
<evidence type="ECO:0000256" key="1">
    <source>
        <dbReference type="ARBA" id="ARBA00004613"/>
    </source>
</evidence>
<keyword evidence="7" id="KW-1185">Reference proteome</keyword>
<evidence type="ECO:0000313" key="7">
    <source>
        <dbReference type="Proteomes" id="UP001558652"/>
    </source>
</evidence>
<dbReference type="AlphaFoldDB" id="A0ABD0YGW3"/>
<sequence length="190" mass="19750">MVDWTDVAGILIYPIALLGVPVPGGDVANLVDALVAANVTTKPKTHLIGFSMGAHVAGTAGSLLAPKVGRITGLDAGGPGYNPFDLDNWLDKSDAVFVDGIHTCGGYLGYAGRYAHVDFYPNKGEPIQPACAGKLTPVCSHLESFRMFARTITNPTRYPASNSTSWSSFVNGGCAINSAAYMGEGVSPST</sequence>
<dbReference type="SUPFAM" id="SSF53474">
    <property type="entry name" value="alpha/beta-Hydrolases"/>
    <property type="match status" value="1"/>
</dbReference>
<dbReference type="GO" id="GO:0005576">
    <property type="term" value="C:extracellular region"/>
    <property type="evidence" value="ECO:0007669"/>
    <property type="project" value="UniProtKB-SubCell"/>
</dbReference>
<comment type="similarity">
    <text evidence="2 4">Belongs to the AB hydrolase superfamily. Lipase family.</text>
</comment>
<organism evidence="6 7">
    <name type="scientific">Ranatra chinensis</name>
    <dbReference type="NCBI Taxonomy" id="642074"/>
    <lineage>
        <taxon>Eukaryota</taxon>
        <taxon>Metazoa</taxon>
        <taxon>Ecdysozoa</taxon>
        <taxon>Arthropoda</taxon>
        <taxon>Hexapoda</taxon>
        <taxon>Insecta</taxon>
        <taxon>Pterygota</taxon>
        <taxon>Neoptera</taxon>
        <taxon>Paraneoptera</taxon>
        <taxon>Hemiptera</taxon>
        <taxon>Heteroptera</taxon>
        <taxon>Panheteroptera</taxon>
        <taxon>Nepomorpha</taxon>
        <taxon>Nepidae</taxon>
        <taxon>Ranatrinae</taxon>
        <taxon>Ranatra</taxon>
    </lineage>
</organism>
<protein>
    <recommendedName>
        <fullName evidence="5">Lipase domain-containing protein</fullName>
    </recommendedName>
</protein>
<dbReference type="Gene3D" id="3.40.50.1820">
    <property type="entry name" value="alpha/beta hydrolase"/>
    <property type="match status" value="1"/>
</dbReference>
<dbReference type="PANTHER" id="PTHR11610">
    <property type="entry name" value="LIPASE"/>
    <property type="match status" value="1"/>
</dbReference>
<reference evidence="6 7" key="1">
    <citation type="submission" date="2024-07" db="EMBL/GenBank/DDBJ databases">
        <title>Chromosome-level genome assembly of the water stick insect Ranatra chinensis (Heteroptera: Nepidae).</title>
        <authorList>
            <person name="Liu X."/>
        </authorList>
    </citation>
    <scope>NUCLEOTIDE SEQUENCE [LARGE SCALE GENOMIC DNA]</scope>
    <source>
        <strain evidence="6">Cailab_2021Rc</strain>
        <tissue evidence="6">Muscle</tissue>
    </source>
</reference>
<name>A0ABD0YGW3_9HEMI</name>
<accession>A0ABD0YGW3</accession>
<comment type="subcellular location">
    <subcellularLocation>
        <location evidence="1">Secreted</location>
    </subcellularLocation>
</comment>
<evidence type="ECO:0000259" key="5">
    <source>
        <dbReference type="Pfam" id="PF00151"/>
    </source>
</evidence>
<evidence type="ECO:0000313" key="6">
    <source>
        <dbReference type="EMBL" id="KAL1117628.1"/>
    </source>
</evidence>
<dbReference type="Pfam" id="PF00151">
    <property type="entry name" value="Lipase"/>
    <property type="match status" value="1"/>
</dbReference>
<comment type="caution">
    <text evidence="6">The sequence shown here is derived from an EMBL/GenBank/DDBJ whole genome shotgun (WGS) entry which is preliminary data.</text>
</comment>
<dbReference type="InterPro" id="IPR000734">
    <property type="entry name" value="TAG_lipase"/>
</dbReference>
<feature type="domain" description="Lipase" evidence="5">
    <location>
        <begin position="2"/>
        <end position="183"/>
    </location>
</feature>
<keyword evidence="3" id="KW-0964">Secreted</keyword>
<evidence type="ECO:0000256" key="3">
    <source>
        <dbReference type="ARBA" id="ARBA00022525"/>
    </source>
</evidence>